<dbReference type="EMBL" id="JBIMSP010000001">
    <property type="protein sequence ID" value="MFH5240342.1"/>
    <property type="molecule type" value="Genomic_DNA"/>
</dbReference>
<protein>
    <submittedName>
        <fullName evidence="3">Uncharacterized protein</fullName>
    </submittedName>
</protein>
<accession>A0ABW7JQA8</accession>
<evidence type="ECO:0000313" key="3">
    <source>
        <dbReference type="EMBL" id="MFH5208739.1"/>
    </source>
</evidence>
<dbReference type="Proteomes" id="UP001609175">
    <property type="component" value="Unassembled WGS sequence"/>
</dbReference>
<sequence>MSSSTTGRRGHKRTSSLAVAVLLVLGLAACSDGESVDTAANLQRFYDQELAFGSCDGYATTAADAQAFAVSPTAQCARLEVPLDYDDAAGRPRRSPCSKCPREANRSGRC</sequence>
<feature type="compositionally biased region" description="Basic and acidic residues" evidence="1">
    <location>
        <begin position="100"/>
        <end position="110"/>
    </location>
</feature>
<evidence type="ECO:0000256" key="2">
    <source>
        <dbReference type="SAM" id="SignalP"/>
    </source>
</evidence>
<keyword evidence="2" id="KW-0732">Signal</keyword>
<reference evidence="5 6" key="1">
    <citation type="submission" date="2024-10" db="EMBL/GenBank/DDBJ databases">
        <authorList>
            <person name="Riesco R."/>
        </authorList>
    </citation>
    <scope>NUCLEOTIDE SEQUENCE [LARGE SCALE GENOMIC DNA]</scope>
    <source>
        <strain evidence="4 6">NCIMB 15448</strain>
        <strain evidence="3 5">NCIMB 15449</strain>
    </source>
</reference>
<evidence type="ECO:0000313" key="5">
    <source>
        <dbReference type="Proteomes" id="UP001609175"/>
    </source>
</evidence>
<dbReference type="EMBL" id="JBIMSO010000045">
    <property type="protein sequence ID" value="MFH5208739.1"/>
    <property type="molecule type" value="Genomic_DNA"/>
</dbReference>
<feature type="region of interest" description="Disordered" evidence="1">
    <location>
        <begin position="86"/>
        <end position="110"/>
    </location>
</feature>
<evidence type="ECO:0000256" key="1">
    <source>
        <dbReference type="SAM" id="MobiDB-lite"/>
    </source>
</evidence>
<dbReference type="RefSeq" id="WP_395114268.1">
    <property type="nucleotide sequence ID" value="NZ_JBIMSO010000045.1"/>
</dbReference>
<feature type="signal peptide" evidence="2">
    <location>
        <begin position="1"/>
        <end position="31"/>
    </location>
</feature>
<gene>
    <name evidence="4" type="ORF">ACHIPV_00375</name>
    <name evidence="3" type="ORF">ACHIPZ_11090</name>
</gene>
<name>A0ABW7JQA8_9NOCA</name>
<evidence type="ECO:0000313" key="4">
    <source>
        <dbReference type="EMBL" id="MFH5240342.1"/>
    </source>
</evidence>
<feature type="chain" id="PRO_5045033540" evidence="2">
    <location>
        <begin position="32"/>
        <end position="110"/>
    </location>
</feature>
<evidence type="ECO:0000313" key="6">
    <source>
        <dbReference type="Proteomes" id="UP001609176"/>
    </source>
</evidence>
<dbReference type="Proteomes" id="UP001609176">
    <property type="component" value="Unassembled WGS sequence"/>
</dbReference>
<comment type="caution">
    <text evidence="3">The sequence shown here is derived from an EMBL/GenBank/DDBJ whole genome shotgun (WGS) entry which is preliminary data.</text>
</comment>
<proteinExistence type="predicted"/>
<organism evidence="3 5">
    <name type="scientific">Antrihabitans spumae</name>
    <dbReference type="NCBI Taxonomy" id="3373370"/>
    <lineage>
        <taxon>Bacteria</taxon>
        <taxon>Bacillati</taxon>
        <taxon>Actinomycetota</taxon>
        <taxon>Actinomycetes</taxon>
        <taxon>Mycobacteriales</taxon>
        <taxon>Nocardiaceae</taxon>
        <taxon>Antrihabitans</taxon>
    </lineage>
</organism>